<accession>A0A6B9XWK7</accession>
<reference evidence="1" key="1">
    <citation type="submission" date="2019-03" db="EMBL/GenBank/DDBJ databases">
        <title>Largest Complete Mitochondrial Genome of a Gymnosperm, Sitka Spruce (Picea sitchensis), Indicates Complex Physical Structure.</title>
        <authorList>
            <person name="Jackman S.D."/>
            <person name="Coombe L."/>
            <person name="Warren R."/>
            <person name="Kirk H."/>
            <person name="Trinh E."/>
            <person name="McLeod T."/>
            <person name="Pleasance S."/>
            <person name="Pandoh P."/>
            <person name="Zhao Y."/>
            <person name="Coope R."/>
            <person name="Bousquet J."/>
            <person name="Bohlmann J.C."/>
            <person name="Jones S.J.M."/>
            <person name="Birol I."/>
        </authorList>
    </citation>
    <scope>NUCLEOTIDE SEQUENCE</scope>
    <source>
        <strain evidence="1">Q903</strain>
    </source>
</reference>
<dbReference type="AlphaFoldDB" id="A0A6B9XWK7"/>
<sequence length="51" mass="6034">MMLGIDEQTLKRIHLNTLPFFFRLPSQMDSELLHISCFDRPNRHICMVQGC</sequence>
<gene>
    <name evidence="1" type="primary">orf05672</name>
    <name evidence="1" type="ORF">Q903MT_gene5640</name>
</gene>
<keyword evidence="1" id="KW-0496">Mitochondrion</keyword>
<proteinExistence type="predicted"/>
<name>A0A6B9XWK7_PICSI</name>
<organism evidence="1">
    <name type="scientific">Picea sitchensis</name>
    <name type="common">Sitka spruce</name>
    <name type="synonym">Pinus sitchensis</name>
    <dbReference type="NCBI Taxonomy" id="3332"/>
    <lineage>
        <taxon>Eukaryota</taxon>
        <taxon>Viridiplantae</taxon>
        <taxon>Streptophyta</taxon>
        <taxon>Embryophyta</taxon>
        <taxon>Tracheophyta</taxon>
        <taxon>Spermatophyta</taxon>
        <taxon>Pinopsida</taxon>
        <taxon>Pinidae</taxon>
        <taxon>Conifers I</taxon>
        <taxon>Pinales</taxon>
        <taxon>Pinaceae</taxon>
        <taxon>Picea</taxon>
    </lineage>
</organism>
<dbReference type="EMBL" id="MK697702">
    <property type="protein sequence ID" value="QHR91605.1"/>
    <property type="molecule type" value="Genomic_DNA"/>
</dbReference>
<protein>
    <submittedName>
        <fullName evidence="1">Uncharacterized protein</fullName>
    </submittedName>
</protein>
<evidence type="ECO:0000313" key="1">
    <source>
        <dbReference type="EMBL" id="QHR91605.1"/>
    </source>
</evidence>
<geneLocation type="mitochondrion" evidence="1"/>